<feature type="transmembrane region" description="Helical" evidence="1">
    <location>
        <begin position="86"/>
        <end position="104"/>
    </location>
</feature>
<feature type="transmembrane region" description="Helical" evidence="1">
    <location>
        <begin position="124"/>
        <end position="142"/>
    </location>
</feature>
<dbReference type="EMBL" id="AHJG01000003">
    <property type="protein sequence ID" value="EPA06861.1"/>
    <property type="molecule type" value="Genomic_DNA"/>
</dbReference>
<sequence length="154" mass="16741">MQIMKSKTLRSAMFSMVFLMLVTGALYLFVSTQEIADASQEFNDNVGKTQEFPNGAFIETAFFAAVGAAYIPIGVWATISKHTSKIPYILAIGGSMSLIILYVLSRTVDIPLVGQQDDVGFIDILSKVLQAGIIAVSAYIIVSIRRDKKLSLLA</sequence>
<gene>
    <name evidence="2" type="ORF">BG20_I2401</name>
</gene>
<organism evidence="2 3">
    <name type="scientific">Candidatus Nitrosarchaeum limnium BG20</name>
    <dbReference type="NCBI Taxonomy" id="859192"/>
    <lineage>
        <taxon>Archaea</taxon>
        <taxon>Nitrososphaerota</taxon>
        <taxon>Nitrososphaeria</taxon>
        <taxon>Nitrosopumilales</taxon>
        <taxon>Nitrosopumilaceae</taxon>
        <taxon>Nitrosarchaeum</taxon>
    </lineage>
</organism>
<name>S2EC20_9ARCH</name>
<dbReference type="Proteomes" id="UP000014065">
    <property type="component" value="Unassembled WGS sequence"/>
</dbReference>
<proteinExistence type="predicted"/>
<evidence type="ECO:0000313" key="2">
    <source>
        <dbReference type="EMBL" id="EPA06861.1"/>
    </source>
</evidence>
<comment type="caution">
    <text evidence="2">The sequence shown here is derived from an EMBL/GenBank/DDBJ whole genome shotgun (WGS) entry which is preliminary data.</text>
</comment>
<keyword evidence="1" id="KW-0812">Transmembrane</keyword>
<reference evidence="2 3" key="1">
    <citation type="journal article" date="2012" name="J. Bacteriol.">
        <title>Genome Sequence of "Candidatus Nitrosoarchaeum limnia" BG20, a Low-Salinity Ammonia-Oxidizing Archaeon from the San Francisco Bay Estuary.</title>
        <authorList>
            <person name="Mosier A.C."/>
            <person name="Allen E.E."/>
            <person name="Kim M."/>
            <person name="Ferriera S."/>
            <person name="Francis C.A."/>
        </authorList>
    </citation>
    <scope>NUCLEOTIDE SEQUENCE [LARGE SCALE GENOMIC DNA]</scope>
    <source>
        <strain evidence="2 3">BG20</strain>
    </source>
</reference>
<protein>
    <submittedName>
        <fullName evidence="2">Uncharacterized protein</fullName>
    </submittedName>
</protein>
<keyword evidence="1" id="KW-1133">Transmembrane helix</keyword>
<keyword evidence="1" id="KW-0472">Membrane</keyword>
<evidence type="ECO:0000256" key="1">
    <source>
        <dbReference type="SAM" id="Phobius"/>
    </source>
</evidence>
<feature type="transmembrane region" description="Helical" evidence="1">
    <location>
        <begin position="56"/>
        <end position="79"/>
    </location>
</feature>
<dbReference type="AlphaFoldDB" id="S2EC20"/>
<evidence type="ECO:0000313" key="3">
    <source>
        <dbReference type="Proteomes" id="UP000014065"/>
    </source>
</evidence>
<keyword evidence="3" id="KW-1185">Reference proteome</keyword>
<accession>S2EC20</accession>